<keyword evidence="1" id="KW-1133">Transmembrane helix</keyword>
<gene>
    <name evidence="2" type="ORF">HA332_03465</name>
</gene>
<keyword evidence="1" id="KW-0472">Membrane</keyword>
<protein>
    <submittedName>
        <fullName evidence="2">Uncharacterized protein</fullName>
    </submittedName>
</protein>
<dbReference type="RefSeq" id="WP_010978864.1">
    <property type="nucleotide sequence ID" value="NZ_BAABQO010000017.1"/>
</dbReference>
<dbReference type="Proteomes" id="UP000646844">
    <property type="component" value="Unassembled WGS sequence"/>
</dbReference>
<keyword evidence="1" id="KW-0812">Transmembrane</keyword>
<feature type="transmembrane region" description="Helical" evidence="1">
    <location>
        <begin position="46"/>
        <end position="66"/>
    </location>
</feature>
<proteinExistence type="predicted"/>
<accession>A0A832WUY0</accession>
<evidence type="ECO:0000313" key="3">
    <source>
        <dbReference type="Proteomes" id="UP000646844"/>
    </source>
</evidence>
<reference evidence="2" key="1">
    <citation type="journal article" date="2020" name="bioRxiv">
        <title>A rank-normalized archaeal taxonomy based on genome phylogeny resolves widespread incomplete and uneven classifications.</title>
        <authorList>
            <person name="Rinke C."/>
            <person name="Chuvochina M."/>
            <person name="Mussig A.J."/>
            <person name="Chaumeil P.-A."/>
            <person name="Waite D.W."/>
            <person name="Whitman W.B."/>
            <person name="Parks D.H."/>
            <person name="Hugenholtz P."/>
        </authorList>
    </citation>
    <scope>NUCLEOTIDE SEQUENCE</scope>
    <source>
        <strain evidence="2">UBA8838</strain>
    </source>
</reference>
<evidence type="ECO:0000256" key="1">
    <source>
        <dbReference type="SAM" id="Phobius"/>
    </source>
</evidence>
<name>A0A832WUY0_9CREN</name>
<sequence length="186" mass="21935">MDRQEPHRISLLKWLSLFLLFVGLPTAVSVFISFSIPYYVFHNPTLANNLSTIVPIIVVVISYYFFNRYLLSHNMISPFTRRRKTITILPDSGKPIDEKYIRSFEAGLNFYKNDSNEYVKRLAMIGLMYLQNAIAYGNKDYYLKARDYLYKAEEEMNGKNVTFETRLLVDNLSSKIETYKYRFGER</sequence>
<comment type="caution">
    <text evidence="2">The sequence shown here is derived from an EMBL/GenBank/DDBJ whole genome shotgun (WGS) entry which is preliminary data.</text>
</comment>
<evidence type="ECO:0000313" key="2">
    <source>
        <dbReference type="EMBL" id="HII73446.1"/>
    </source>
</evidence>
<dbReference type="OMA" id="GYLFLEW"/>
<feature type="transmembrane region" description="Helical" evidence="1">
    <location>
        <begin position="12"/>
        <end position="40"/>
    </location>
</feature>
<dbReference type="EMBL" id="DUJO01000016">
    <property type="protein sequence ID" value="HII73446.1"/>
    <property type="molecule type" value="Genomic_DNA"/>
</dbReference>
<dbReference type="AlphaFoldDB" id="A0A832WUY0"/>
<organism evidence="2 3">
    <name type="scientific">Sulfurisphaera tokodaii</name>
    <dbReference type="NCBI Taxonomy" id="111955"/>
    <lineage>
        <taxon>Archaea</taxon>
        <taxon>Thermoproteota</taxon>
        <taxon>Thermoprotei</taxon>
        <taxon>Sulfolobales</taxon>
        <taxon>Sulfolobaceae</taxon>
        <taxon>Sulfurisphaera</taxon>
    </lineage>
</organism>
<dbReference type="GeneID" id="1458831"/>